<dbReference type="OrthoDB" id="1373477at2"/>
<gene>
    <name evidence="1" type="ORF">Q766_04375</name>
</gene>
<accession>A0A0A2MRX6</accession>
<dbReference type="RefSeq" id="WP_026990544.1">
    <property type="nucleotide sequence ID" value="NZ_AUGP01000017.1"/>
</dbReference>
<dbReference type="STRING" id="1121898.GCA_000422725_01685"/>
<evidence type="ECO:0000313" key="1">
    <source>
        <dbReference type="EMBL" id="KGO94173.1"/>
    </source>
</evidence>
<evidence type="ECO:0000313" key="2">
    <source>
        <dbReference type="Proteomes" id="UP000030111"/>
    </source>
</evidence>
<reference evidence="1 2" key="1">
    <citation type="submission" date="2013-09" db="EMBL/GenBank/DDBJ databases">
        <authorList>
            <person name="Zeng Z."/>
            <person name="Chen C."/>
        </authorList>
    </citation>
    <scope>NUCLEOTIDE SEQUENCE [LARGE SCALE GENOMIC DNA]</scope>
    <source>
        <strain evidence="1 2">WB 4.1-42</strain>
    </source>
</reference>
<dbReference type="Proteomes" id="UP000030111">
    <property type="component" value="Unassembled WGS sequence"/>
</dbReference>
<organism evidence="1 2">
    <name type="scientific">Flavobacterium subsaxonicum WB 4.1-42 = DSM 21790</name>
    <dbReference type="NCBI Taxonomy" id="1121898"/>
    <lineage>
        <taxon>Bacteria</taxon>
        <taxon>Pseudomonadati</taxon>
        <taxon>Bacteroidota</taxon>
        <taxon>Flavobacteriia</taxon>
        <taxon>Flavobacteriales</taxon>
        <taxon>Flavobacteriaceae</taxon>
        <taxon>Flavobacterium</taxon>
    </lineage>
</organism>
<sequence length="72" mass="8319">MATDFQLKREQFSSLAFKIRVENLDFFRGKTLAKVYSIGKNEDNVPTLIFAKKDTPKNITDKLTEAFKTVFL</sequence>
<dbReference type="EMBL" id="JRLY01000002">
    <property type="protein sequence ID" value="KGO94173.1"/>
    <property type="molecule type" value="Genomic_DNA"/>
</dbReference>
<comment type="caution">
    <text evidence="1">The sequence shown here is derived from an EMBL/GenBank/DDBJ whole genome shotgun (WGS) entry which is preliminary data.</text>
</comment>
<protein>
    <submittedName>
        <fullName evidence="1">Uncharacterized protein</fullName>
    </submittedName>
</protein>
<name>A0A0A2MRX6_9FLAO</name>
<keyword evidence="2" id="KW-1185">Reference proteome</keyword>
<dbReference type="AlphaFoldDB" id="A0A0A2MRX6"/>
<proteinExistence type="predicted"/>